<comment type="subcellular location">
    <subcellularLocation>
        <location evidence="1">Cell envelope</location>
    </subcellularLocation>
</comment>
<protein>
    <submittedName>
        <fullName evidence="6">HlyD family efflux transporter periplasmic adaptor subunit</fullName>
    </submittedName>
</protein>
<evidence type="ECO:0000313" key="6">
    <source>
        <dbReference type="EMBL" id="HEC68255.1"/>
    </source>
</evidence>
<dbReference type="InterPro" id="IPR050465">
    <property type="entry name" value="UPF0194_transport"/>
</dbReference>
<organism evidence="6">
    <name type="scientific">Desulfofervidus auxilii</name>
    <dbReference type="NCBI Taxonomy" id="1621989"/>
    <lineage>
        <taxon>Bacteria</taxon>
        <taxon>Pseudomonadati</taxon>
        <taxon>Thermodesulfobacteriota</taxon>
        <taxon>Candidatus Desulfofervidia</taxon>
        <taxon>Candidatus Desulfofervidales</taxon>
        <taxon>Candidatus Desulfofervidaceae</taxon>
        <taxon>Candidatus Desulfofervidus</taxon>
    </lineage>
</organism>
<proteinExistence type="predicted"/>
<keyword evidence="4" id="KW-1133">Transmembrane helix</keyword>
<dbReference type="Gene3D" id="2.40.30.170">
    <property type="match status" value="1"/>
</dbReference>
<dbReference type="Proteomes" id="UP000885738">
    <property type="component" value="Unassembled WGS sequence"/>
</dbReference>
<keyword evidence="2 3" id="KW-0175">Coiled coil</keyword>
<comment type="caution">
    <text evidence="6">The sequence shown here is derived from an EMBL/GenBank/DDBJ whole genome shotgun (WGS) entry which is preliminary data.</text>
</comment>
<dbReference type="EMBL" id="DRIH01000194">
    <property type="protein sequence ID" value="HEC68255.1"/>
    <property type="molecule type" value="Genomic_DNA"/>
</dbReference>
<dbReference type="SUPFAM" id="SSF111369">
    <property type="entry name" value="HlyD-like secretion proteins"/>
    <property type="match status" value="2"/>
</dbReference>
<dbReference type="PANTHER" id="PTHR32347">
    <property type="entry name" value="EFFLUX SYSTEM COMPONENT YKNX-RELATED"/>
    <property type="match status" value="1"/>
</dbReference>
<reference evidence="6" key="1">
    <citation type="journal article" date="2020" name="mSystems">
        <title>Genome- and Community-Level Interaction Insights into Carbon Utilization and Element Cycling Functions of Hydrothermarchaeota in Hydrothermal Sediment.</title>
        <authorList>
            <person name="Zhou Z."/>
            <person name="Liu Y."/>
            <person name="Xu W."/>
            <person name="Pan J."/>
            <person name="Luo Z.H."/>
            <person name="Li M."/>
        </authorList>
    </citation>
    <scope>NUCLEOTIDE SEQUENCE [LARGE SCALE GENOMIC DNA]</scope>
    <source>
        <strain evidence="6">HyVt-389</strain>
    </source>
</reference>
<feature type="transmembrane region" description="Helical" evidence="4">
    <location>
        <begin position="6"/>
        <end position="25"/>
    </location>
</feature>
<dbReference type="InterPro" id="IPR058647">
    <property type="entry name" value="BSH_CzcB-like"/>
</dbReference>
<evidence type="ECO:0000256" key="4">
    <source>
        <dbReference type="SAM" id="Phobius"/>
    </source>
</evidence>
<keyword evidence="4" id="KW-0472">Membrane</keyword>
<dbReference type="PRINTS" id="PR01490">
    <property type="entry name" value="RTXTOXIND"/>
</dbReference>
<dbReference type="Pfam" id="PF25973">
    <property type="entry name" value="BSH_CzcB"/>
    <property type="match status" value="1"/>
</dbReference>
<dbReference type="GO" id="GO:0030313">
    <property type="term" value="C:cell envelope"/>
    <property type="evidence" value="ECO:0007669"/>
    <property type="project" value="UniProtKB-SubCell"/>
</dbReference>
<feature type="domain" description="CzcB-like barrel-sandwich hybrid" evidence="5">
    <location>
        <begin position="45"/>
        <end position="262"/>
    </location>
</feature>
<gene>
    <name evidence="6" type="ORF">ENI35_05565</name>
</gene>
<feature type="coiled-coil region" evidence="3">
    <location>
        <begin position="185"/>
        <end position="212"/>
    </location>
</feature>
<sequence length="356" mass="40551">MKHKKYFLIGFLFLIIIGIFSYFFLFPSKEKGVIYVSGRIEGDEVDVGTKVAGRVKELRVKEGEFLKKNQVIAILDAKDLKARLNQALAAKKSTEAQAEAVLKELNHYKKQLKASKTNRNYLVKQVEAQIKITKATLEKKEADFKRFKRLWQKSVIAQERFERVKEAYTISLARYEVAQKGWLQVKSKDAEIESLKQTIRAKESAYKSALSQIRQAEAVINEIKSYLEDTIITSPCRGTVIVKIVEPGEVVPAGTPIVTVVDLDALYLKGYVPETQIGKFSLNTPAYIVVDAFPKRRFPAYVGYISQYAEFTPKEVQTKEERVKQVFAVKLYLKENPHYLLKPGMPADGYIKIKTP</sequence>
<dbReference type="AlphaFoldDB" id="A0A7C2A8V5"/>
<keyword evidence="4" id="KW-0812">Transmembrane</keyword>
<dbReference type="Gene3D" id="1.10.287.470">
    <property type="entry name" value="Helix hairpin bin"/>
    <property type="match status" value="2"/>
</dbReference>
<evidence type="ECO:0000259" key="5">
    <source>
        <dbReference type="Pfam" id="PF25973"/>
    </source>
</evidence>
<name>A0A7C2A8V5_DESA2</name>
<feature type="coiled-coil region" evidence="3">
    <location>
        <begin position="77"/>
        <end position="143"/>
    </location>
</feature>
<dbReference type="PANTHER" id="PTHR32347:SF23">
    <property type="entry name" value="BLL5650 PROTEIN"/>
    <property type="match status" value="1"/>
</dbReference>
<accession>A0A7C2A8V5</accession>
<evidence type="ECO:0000256" key="3">
    <source>
        <dbReference type="SAM" id="Coils"/>
    </source>
</evidence>
<evidence type="ECO:0000256" key="1">
    <source>
        <dbReference type="ARBA" id="ARBA00004196"/>
    </source>
</evidence>
<evidence type="ECO:0000256" key="2">
    <source>
        <dbReference type="ARBA" id="ARBA00023054"/>
    </source>
</evidence>
<dbReference type="Gene3D" id="2.40.50.100">
    <property type="match status" value="1"/>
</dbReference>